<dbReference type="InterPro" id="IPR006139">
    <property type="entry name" value="D-isomer_2_OHA_DH_cat_dom"/>
</dbReference>
<dbReference type="InterPro" id="IPR036291">
    <property type="entry name" value="NAD(P)-bd_dom_sf"/>
</dbReference>
<evidence type="ECO:0000256" key="3">
    <source>
        <dbReference type="ARBA" id="ARBA00023027"/>
    </source>
</evidence>
<protein>
    <submittedName>
        <fullName evidence="7">NAD(P)-dependent oxidoreductase</fullName>
    </submittedName>
</protein>
<gene>
    <name evidence="7" type="ORF">AAF454_12435</name>
</gene>
<evidence type="ECO:0000313" key="8">
    <source>
        <dbReference type="Proteomes" id="UP001398420"/>
    </source>
</evidence>
<dbReference type="SUPFAM" id="SSF52283">
    <property type="entry name" value="Formate/glycerate dehydrogenase catalytic domain-like"/>
    <property type="match status" value="1"/>
</dbReference>
<proteinExistence type="inferred from homology"/>
<feature type="domain" description="D-isomer specific 2-hydroxyacid dehydrogenase catalytic" evidence="5">
    <location>
        <begin position="26"/>
        <end position="308"/>
    </location>
</feature>
<evidence type="ECO:0000313" key="7">
    <source>
        <dbReference type="EMBL" id="MEL5989212.1"/>
    </source>
</evidence>
<dbReference type="Pfam" id="PF02826">
    <property type="entry name" value="2-Hacid_dh_C"/>
    <property type="match status" value="1"/>
</dbReference>
<keyword evidence="2 4" id="KW-0560">Oxidoreductase</keyword>
<accession>A0ABU9LQD2</accession>
<evidence type="ECO:0000259" key="6">
    <source>
        <dbReference type="Pfam" id="PF02826"/>
    </source>
</evidence>
<comment type="caution">
    <text evidence="7">The sequence shown here is derived from an EMBL/GenBank/DDBJ whole genome shotgun (WGS) entry which is preliminary data.</text>
</comment>
<keyword evidence="8" id="KW-1185">Reference proteome</keyword>
<feature type="domain" description="D-isomer specific 2-hydroxyacid dehydrogenase NAD-binding" evidence="6">
    <location>
        <begin position="101"/>
        <end position="275"/>
    </location>
</feature>
<evidence type="ECO:0000256" key="1">
    <source>
        <dbReference type="ARBA" id="ARBA00005854"/>
    </source>
</evidence>
<evidence type="ECO:0000259" key="5">
    <source>
        <dbReference type="Pfam" id="PF00389"/>
    </source>
</evidence>
<dbReference type="Gene3D" id="3.40.50.720">
    <property type="entry name" value="NAD(P)-binding Rossmann-like Domain"/>
    <property type="match status" value="2"/>
</dbReference>
<dbReference type="Proteomes" id="UP001398420">
    <property type="component" value="Unassembled WGS sequence"/>
</dbReference>
<evidence type="ECO:0000256" key="4">
    <source>
        <dbReference type="RuleBase" id="RU003719"/>
    </source>
</evidence>
<keyword evidence="3" id="KW-0520">NAD</keyword>
<dbReference type="EMBL" id="JBCEWA010000010">
    <property type="protein sequence ID" value="MEL5989212.1"/>
    <property type="molecule type" value="Genomic_DNA"/>
</dbReference>
<organism evidence="7 8">
    <name type="scientific">Kurthia gibsonii</name>
    <dbReference type="NCBI Taxonomy" id="33946"/>
    <lineage>
        <taxon>Bacteria</taxon>
        <taxon>Bacillati</taxon>
        <taxon>Bacillota</taxon>
        <taxon>Bacilli</taxon>
        <taxon>Bacillales</taxon>
        <taxon>Caryophanaceae</taxon>
        <taxon>Kurthia</taxon>
    </lineage>
</organism>
<dbReference type="Pfam" id="PF00389">
    <property type="entry name" value="2-Hacid_dh"/>
    <property type="match status" value="1"/>
</dbReference>
<comment type="similarity">
    <text evidence="1 4">Belongs to the D-isomer specific 2-hydroxyacid dehydrogenase family.</text>
</comment>
<dbReference type="SUPFAM" id="SSF51735">
    <property type="entry name" value="NAD(P)-binding Rossmann-fold domains"/>
    <property type="match status" value="1"/>
</dbReference>
<evidence type="ECO:0000256" key="2">
    <source>
        <dbReference type="ARBA" id="ARBA00023002"/>
    </source>
</evidence>
<dbReference type="PANTHER" id="PTHR43333:SF1">
    <property type="entry name" value="D-ISOMER SPECIFIC 2-HYDROXYACID DEHYDROGENASE NAD-BINDING DOMAIN-CONTAINING PROTEIN"/>
    <property type="match status" value="1"/>
</dbReference>
<dbReference type="RefSeq" id="WP_342303110.1">
    <property type="nucleotide sequence ID" value="NZ_JBCEWA010000010.1"/>
</dbReference>
<dbReference type="InterPro" id="IPR006140">
    <property type="entry name" value="D-isomer_DH_NAD-bd"/>
</dbReference>
<reference evidence="7 8" key="1">
    <citation type="submission" date="2024-04" db="EMBL/GenBank/DDBJ databases">
        <authorList>
            <person name="Wu Y.S."/>
            <person name="Zhang L."/>
        </authorList>
    </citation>
    <scope>NUCLEOTIDE SEQUENCE [LARGE SCALE GENOMIC DNA]</scope>
    <source>
        <strain evidence="7 8">KG-01</strain>
    </source>
</reference>
<sequence length="314" mass="35861">MIYFTFDPRPDLKKDLEQFMPEEQIIYERKVDNNHLNEAEILVTYGEDLTPEHMKSMKNLKWIFVASAGIEKMPLAELDETEIIVSNVRGIHKKPMAESVLAHILSYYRSLPAIYAEQRAHNWKRKMPSKELNGATALILGPGAIGSEMGRLLQAFGVNTIGCNRSGKQADYMDEMIAFNQLLDTLPRAEIVLSVLPSTKETKYLLTADHFKAMNPDTLFLNFGRGDLVATNVLIEALQQKEIAYAVCDVFEQEPLPSDSPLYDLENLTVSPHVSSQSSRYLERSFDIFKENYRHYRKGDYDQITNQVNLKNGY</sequence>
<name>A0ABU9LQD2_9BACL</name>
<dbReference type="PANTHER" id="PTHR43333">
    <property type="entry name" value="2-HACID_DH_C DOMAIN-CONTAINING PROTEIN"/>
    <property type="match status" value="1"/>
</dbReference>